<dbReference type="GO" id="GO:0009279">
    <property type="term" value="C:cell outer membrane"/>
    <property type="evidence" value="ECO:0007669"/>
    <property type="project" value="UniProtKB-SubCell"/>
</dbReference>
<feature type="domain" description="TonB-dependent transporter Oar-like beta-barrel" evidence="5">
    <location>
        <begin position="233"/>
        <end position="301"/>
    </location>
</feature>
<proteinExistence type="predicted"/>
<comment type="caution">
    <text evidence="6">The sequence shown here is derived from an EMBL/GenBank/DDBJ whole genome shotgun (WGS) entry which is preliminary data.</text>
</comment>
<dbReference type="InterPro" id="IPR057601">
    <property type="entry name" value="Oar-like_b-barrel"/>
</dbReference>
<keyword evidence="2" id="KW-0472">Membrane</keyword>
<protein>
    <submittedName>
        <fullName evidence="6">TonB-dependent receptor</fullName>
    </submittedName>
</protein>
<comment type="subcellular location">
    <subcellularLocation>
        <location evidence="1">Cell outer membrane</location>
    </subcellularLocation>
</comment>
<evidence type="ECO:0000256" key="1">
    <source>
        <dbReference type="ARBA" id="ARBA00004442"/>
    </source>
</evidence>
<name>A0AAJ1VJB0_9FLAO</name>
<dbReference type="Gene3D" id="2.40.170.20">
    <property type="entry name" value="TonB-dependent receptor, beta-barrel domain"/>
    <property type="match status" value="1"/>
</dbReference>
<accession>A0AAJ1VJB0</accession>
<evidence type="ECO:0000256" key="2">
    <source>
        <dbReference type="ARBA" id="ARBA00023136"/>
    </source>
</evidence>
<feature type="signal peptide" evidence="4">
    <location>
        <begin position="1"/>
        <end position="18"/>
    </location>
</feature>
<reference evidence="6" key="1">
    <citation type="submission" date="2023-06" db="EMBL/GenBank/DDBJ databases">
        <title>Two Chryseobacterium gambrini strains from China.</title>
        <authorList>
            <person name="Zeng J."/>
            <person name="Wu Y."/>
        </authorList>
    </citation>
    <scope>NUCLEOTIDE SEQUENCE</scope>
    <source>
        <strain evidence="6">SQ219</strain>
    </source>
</reference>
<organism evidence="6 7">
    <name type="scientific">Chryseobacterium gambrini</name>
    <dbReference type="NCBI Taxonomy" id="373672"/>
    <lineage>
        <taxon>Bacteria</taxon>
        <taxon>Pseudomonadati</taxon>
        <taxon>Bacteroidota</taxon>
        <taxon>Flavobacteriia</taxon>
        <taxon>Flavobacteriales</taxon>
        <taxon>Weeksellaceae</taxon>
        <taxon>Chryseobacterium group</taxon>
        <taxon>Chryseobacterium</taxon>
    </lineage>
</organism>
<feature type="domain" description="TonB-dependent transporter Oar-like beta-barrel" evidence="5">
    <location>
        <begin position="316"/>
        <end position="1014"/>
    </location>
</feature>
<dbReference type="Proteomes" id="UP001225933">
    <property type="component" value="Unassembled WGS sequence"/>
</dbReference>
<gene>
    <name evidence="6" type="ORF">QX233_03985</name>
</gene>
<keyword evidence="3" id="KW-0998">Cell outer membrane</keyword>
<evidence type="ECO:0000313" key="7">
    <source>
        <dbReference type="Proteomes" id="UP001225933"/>
    </source>
</evidence>
<evidence type="ECO:0000313" key="6">
    <source>
        <dbReference type="EMBL" id="MDN4011611.1"/>
    </source>
</evidence>
<feature type="chain" id="PRO_5042563641" evidence="4">
    <location>
        <begin position="19"/>
        <end position="1061"/>
    </location>
</feature>
<dbReference type="EMBL" id="JAUHGV010000003">
    <property type="protein sequence ID" value="MDN4011611.1"/>
    <property type="molecule type" value="Genomic_DNA"/>
</dbReference>
<evidence type="ECO:0000256" key="4">
    <source>
        <dbReference type="SAM" id="SignalP"/>
    </source>
</evidence>
<evidence type="ECO:0000259" key="5">
    <source>
        <dbReference type="Pfam" id="PF25183"/>
    </source>
</evidence>
<dbReference type="RefSeq" id="WP_214589779.1">
    <property type="nucleotide sequence ID" value="NZ_JAUHGV010000003.1"/>
</dbReference>
<dbReference type="InterPro" id="IPR036942">
    <property type="entry name" value="Beta-barrel_TonB_sf"/>
</dbReference>
<keyword evidence="6" id="KW-0675">Receptor</keyword>
<sequence length="1061" mass="117705">MKKLICAVALLSFSLAFSQETSSKIFGRLKGTTSEMTIKVIHVPTNSSFETKSNKNGQFSLDNLQPGGPYTIEVMDGANVVYSNSNVQLSLGSNDLPVVEVGSKEKIIDEVKLTSKRATTAKFGVGISQAQISGLPNINRGIQDVTKLIPQSANNSFNGTNFRYNNVTIDGSINNDAIGFSPSLGGQTGTSGMPGSSTRSNSISLDAIQDVQVYIAPYDVKLGNFLGGSINAVTRSGSNNVEGSLYMYGRNAAITGSNRVGDNSKMPSSFEDFIYGGRVGLPVVKDKLFLFSNIEYTKRTDPVFYNAGDQGALVNNDVAQQIAAFVKNKYGFDAGSFNNYNNFSESGKLFNKLDWKINDKHTLSIKNNTVFSQASNLERDGANFRFSSMDFIQKNTSSTTTLELKSRFNDKWNNNLVVGYSSIHDYRDPTSQNAMFPQVEISYNGGTILLGNDREATVFNMKQKTFEITDNLTYKTGHHTFLLGTHNELYNIDYGFVNALNGRISYKSLNDFYNSIPARIRGTYSLTGQNRDDLFNNPYASYKVNLLSAYLQDEINLGRLRLTPGVRVDYTDLPDKPMLSPKVTSSPADPNYGNTYTYTPLSQLTNNYLNKPTISPRLGFNLDLTQNRSLVMRGGSGIFVGRIPFAWLGYAYYNDGVGFGSYDYNSPTAAQLATNGDPLVSSNFPKWQNSSKVQVDLIDNNFKMPRVWRSSLAFDYTVSGYKFTLEGIYTKVLYNLKFQQVNKTDNVTYFSYDTNHEMPVYTTNINSNFSNAYMLSNTKEGYRYNLTAQLQKSYNFGLNFFVAYTYGDAKDITNGIRNSMESNWQMNQSLTPNDPKLSTSNFAIKNRVVANVGYTLPLSESNRLSANVYFNAQSGNPFSWGFVNSTIANTGQAAGLAYIFKDAAEATKYIAPIKDGSGNILVTTAQQVADYEKFISSNAYLNSRRGKFTERNGDFTPWNIQADFRIMDEIRLSEKSKNTLQISLSIINLTNLLNKDWGKVYFVPNTFNSTASVGLTKVGNIASGQPSAGDPTYNFRTPGLPYTIDQFASRFQAQLGIRYNF</sequence>
<evidence type="ECO:0000256" key="3">
    <source>
        <dbReference type="ARBA" id="ARBA00023237"/>
    </source>
</evidence>
<dbReference type="SUPFAM" id="SSF56935">
    <property type="entry name" value="Porins"/>
    <property type="match status" value="1"/>
</dbReference>
<dbReference type="Pfam" id="PF25183">
    <property type="entry name" value="OMP_b-brl_4"/>
    <property type="match status" value="2"/>
</dbReference>
<keyword evidence="4" id="KW-0732">Signal</keyword>
<dbReference type="AlphaFoldDB" id="A0AAJ1VJB0"/>